<sequence length="470" mass="51716">MTDQKLVSAQQISSHKTPDDCWVVVDNQVWDVTDFLEEHPGGSKVILKYAGSDATKAYSEVHAPSVMKNNLSPQNFKGTLDQSTIDAEWVKPPPEENPTVILEHERPPLHTLINSHDFELVASKTASKKTWAFYSSASTDLITRDANKSCFDRTWFRPRVLRNVRDVDTTTNILGGSCKLPLFVSPAAMAKLIHPDGECAIARACGEKGIMQGISNNSSYTMEELRIAAPSTSFFFQLYVNRDRAKSAALLHQCNLNPNIKAIFVTVDAAWPGKREADERVKADESLSVPMFPTKAQNDKKGGGLGRIMAGFIDPGLTWEDLKWVKQHTSKPVCLKGVMCADDAMLAVQAGLDGILLSNHGGRNLDTSPPSIVTLLEIQRRCPEVFDRLEVYVDSGIRRGTDVLKAEGVEHLIDIIQDELETAMRNVGITSLAEASPDLVHTGDIDHLVPASRSHPYARAIAKGRRPGKL</sequence>
<feature type="domain" description="Cytochrome b5 heme-binding" evidence="7">
    <location>
        <begin position="4"/>
        <end position="81"/>
    </location>
</feature>
<dbReference type="Gene3D" id="3.10.120.10">
    <property type="entry name" value="Cytochrome b5-like heme/steroid binding domain"/>
    <property type="match status" value="1"/>
</dbReference>
<dbReference type="PROSITE" id="PS51349">
    <property type="entry name" value="FMN_HYDROXY_ACID_DH_2"/>
    <property type="match status" value="1"/>
</dbReference>
<dbReference type="GO" id="GO:0046872">
    <property type="term" value="F:metal ion binding"/>
    <property type="evidence" value="ECO:0007669"/>
    <property type="project" value="UniProtKB-UniRule"/>
</dbReference>
<name>A0A1V6Q9G1_9EURO</name>
<dbReference type="PANTHER" id="PTHR10578">
    <property type="entry name" value="S -2-HYDROXY-ACID OXIDASE-RELATED"/>
    <property type="match status" value="1"/>
</dbReference>
<comment type="caution">
    <text evidence="9">The sequence shown here is derived from an EMBL/GenBank/DDBJ whole genome shotgun (WGS) entry which is preliminary data.</text>
</comment>
<dbReference type="SUPFAM" id="SSF51395">
    <property type="entry name" value="FMN-linked oxidoreductases"/>
    <property type="match status" value="1"/>
</dbReference>
<accession>A0A1V6Q9G1</accession>
<keyword evidence="4" id="KW-0560">Oxidoreductase</keyword>
<dbReference type="Pfam" id="PF01070">
    <property type="entry name" value="FMN_dh"/>
    <property type="match status" value="1"/>
</dbReference>
<evidence type="ECO:0000259" key="7">
    <source>
        <dbReference type="PROSITE" id="PS50255"/>
    </source>
</evidence>
<dbReference type="FunFam" id="3.10.120.10:FF:000009">
    <property type="entry name" value="Cytochrome b2, mitochondrial, putative"/>
    <property type="match status" value="1"/>
</dbReference>
<keyword evidence="2 6" id="KW-0349">Heme</keyword>
<evidence type="ECO:0000256" key="2">
    <source>
        <dbReference type="ARBA" id="ARBA00022617"/>
    </source>
</evidence>
<evidence type="ECO:0000256" key="4">
    <source>
        <dbReference type="ARBA" id="ARBA00023002"/>
    </source>
</evidence>
<dbReference type="InterPro" id="IPR036400">
    <property type="entry name" value="Cyt_B5-like_heme/steroid_sf"/>
</dbReference>
<dbReference type="InterPro" id="IPR013785">
    <property type="entry name" value="Aldolase_TIM"/>
</dbReference>
<dbReference type="GO" id="GO:0020037">
    <property type="term" value="F:heme binding"/>
    <property type="evidence" value="ECO:0007669"/>
    <property type="project" value="UniProtKB-UniRule"/>
</dbReference>
<dbReference type="SUPFAM" id="SSF55856">
    <property type="entry name" value="Cytochrome b5-like heme/steroid binding domain"/>
    <property type="match status" value="1"/>
</dbReference>
<evidence type="ECO:0008006" key="11">
    <source>
        <dbReference type="Google" id="ProtNLM"/>
    </source>
</evidence>
<dbReference type="PROSITE" id="PS50255">
    <property type="entry name" value="CYTOCHROME_B5_2"/>
    <property type="match status" value="1"/>
</dbReference>
<dbReference type="Proteomes" id="UP000191672">
    <property type="component" value="Unassembled WGS sequence"/>
</dbReference>
<dbReference type="SMART" id="SM01117">
    <property type="entry name" value="Cyt-b5"/>
    <property type="match status" value="1"/>
</dbReference>
<dbReference type="CDD" id="cd02922">
    <property type="entry name" value="FCB2_FMN"/>
    <property type="match status" value="1"/>
</dbReference>
<organism evidence="9 10">
    <name type="scientific">Penicillium antarcticum</name>
    <dbReference type="NCBI Taxonomy" id="416450"/>
    <lineage>
        <taxon>Eukaryota</taxon>
        <taxon>Fungi</taxon>
        <taxon>Dikarya</taxon>
        <taxon>Ascomycota</taxon>
        <taxon>Pezizomycotina</taxon>
        <taxon>Eurotiomycetes</taxon>
        <taxon>Eurotiomycetidae</taxon>
        <taxon>Eurotiales</taxon>
        <taxon>Aspergillaceae</taxon>
        <taxon>Penicillium</taxon>
    </lineage>
</organism>
<dbReference type="Pfam" id="PF00173">
    <property type="entry name" value="Cyt-b5"/>
    <property type="match status" value="1"/>
</dbReference>
<proteinExistence type="inferred from homology"/>
<dbReference type="InterPro" id="IPR037458">
    <property type="entry name" value="L-MDH/L-LDH_FMN-bd"/>
</dbReference>
<evidence type="ECO:0000259" key="8">
    <source>
        <dbReference type="PROSITE" id="PS51349"/>
    </source>
</evidence>
<evidence type="ECO:0000256" key="1">
    <source>
        <dbReference type="ARBA" id="ARBA00001917"/>
    </source>
</evidence>
<feature type="domain" description="FMN hydroxy acid dehydrogenase" evidence="8">
    <location>
        <begin position="107"/>
        <end position="406"/>
    </location>
</feature>
<protein>
    <recommendedName>
        <fullName evidence="11">Cytochrome b5 heme-binding domain-containing protein</fullName>
    </recommendedName>
</protein>
<evidence type="ECO:0000313" key="10">
    <source>
        <dbReference type="Proteomes" id="UP000191672"/>
    </source>
</evidence>
<evidence type="ECO:0000256" key="3">
    <source>
        <dbReference type="ARBA" id="ARBA00022723"/>
    </source>
</evidence>
<dbReference type="EMBL" id="MDYN01000010">
    <property type="protein sequence ID" value="OQD85436.1"/>
    <property type="molecule type" value="Genomic_DNA"/>
</dbReference>
<reference evidence="10" key="1">
    <citation type="journal article" date="2017" name="Nat. Microbiol.">
        <title>Global analysis of biosynthetic gene clusters reveals vast potential of secondary metabolite production in Penicillium species.</title>
        <authorList>
            <person name="Nielsen J.C."/>
            <person name="Grijseels S."/>
            <person name="Prigent S."/>
            <person name="Ji B."/>
            <person name="Dainat J."/>
            <person name="Nielsen K.F."/>
            <person name="Frisvad J.C."/>
            <person name="Workman M."/>
            <person name="Nielsen J."/>
        </authorList>
    </citation>
    <scope>NUCLEOTIDE SEQUENCE [LARGE SCALE GENOMIC DNA]</scope>
    <source>
        <strain evidence="10">IBT 31811</strain>
    </source>
</reference>
<dbReference type="PROSITE" id="PS00191">
    <property type="entry name" value="CYTOCHROME_B5_1"/>
    <property type="match status" value="1"/>
</dbReference>
<keyword evidence="10" id="KW-1185">Reference proteome</keyword>
<comment type="cofactor">
    <cofactor evidence="1">
        <name>FMN</name>
        <dbReference type="ChEBI" id="CHEBI:58210"/>
    </cofactor>
</comment>
<dbReference type="AlphaFoldDB" id="A0A1V6Q9G1"/>
<comment type="similarity">
    <text evidence="6">Belongs to the cytochrome b5 family.</text>
</comment>
<dbReference type="InterPro" id="IPR000262">
    <property type="entry name" value="FMN-dep_DH"/>
</dbReference>
<dbReference type="GO" id="GO:0016491">
    <property type="term" value="F:oxidoreductase activity"/>
    <property type="evidence" value="ECO:0007669"/>
    <property type="project" value="UniProtKB-KW"/>
</dbReference>
<dbReference type="STRING" id="416450.A0A1V6Q9G1"/>
<evidence type="ECO:0000313" key="9">
    <source>
        <dbReference type="EMBL" id="OQD85436.1"/>
    </source>
</evidence>
<dbReference type="InterPro" id="IPR018506">
    <property type="entry name" value="Cyt_B5_heme-BS"/>
</dbReference>
<keyword evidence="5 6" id="KW-0408">Iron</keyword>
<evidence type="ECO:0000256" key="6">
    <source>
        <dbReference type="RuleBase" id="RU362121"/>
    </source>
</evidence>
<keyword evidence="3 6" id="KW-0479">Metal-binding</keyword>
<dbReference type="InterPro" id="IPR001199">
    <property type="entry name" value="Cyt_B5-like_heme/steroid-bd"/>
</dbReference>
<dbReference type="PANTHER" id="PTHR10578:SF104">
    <property type="entry name" value="CYTOCHROME B2, MITOCHONDRIAL-RELATED"/>
    <property type="match status" value="1"/>
</dbReference>
<dbReference type="Gene3D" id="3.20.20.70">
    <property type="entry name" value="Aldolase class I"/>
    <property type="match status" value="1"/>
</dbReference>
<dbReference type="PRINTS" id="PR00363">
    <property type="entry name" value="CYTOCHROMEB5"/>
</dbReference>
<dbReference type="InterPro" id="IPR037396">
    <property type="entry name" value="FMN_HAD"/>
</dbReference>
<gene>
    <name evidence="9" type="ORF">PENANT_c010G08645</name>
</gene>
<evidence type="ECO:0000256" key="5">
    <source>
        <dbReference type="ARBA" id="ARBA00023004"/>
    </source>
</evidence>